<evidence type="ECO:0000313" key="2">
    <source>
        <dbReference type="Proteomes" id="UP000248326"/>
    </source>
</evidence>
<keyword evidence="2" id="KW-1185">Reference proteome</keyword>
<protein>
    <recommendedName>
        <fullName evidence="3">Homing endonuclease LAGLIDADG domain-containing protein</fullName>
    </recommendedName>
</protein>
<comment type="caution">
    <text evidence="1">The sequence shown here is derived from an EMBL/GenBank/DDBJ whole genome shotgun (WGS) entry which is preliminary data.</text>
</comment>
<dbReference type="Proteomes" id="UP000248326">
    <property type="component" value="Unassembled WGS sequence"/>
</dbReference>
<accession>A0A318S414</accession>
<dbReference type="RefSeq" id="WP_245901047.1">
    <property type="nucleotide sequence ID" value="NZ_QJSX01000012.1"/>
</dbReference>
<evidence type="ECO:0000313" key="1">
    <source>
        <dbReference type="EMBL" id="PYE52800.1"/>
    </source>
</evidence>
<reference evidence="1 2" key="1">
    <citation type="submission" date="2018-06" db="EMBL/GenBank/DDBJ databases">
        <title>Genomic Encyclopedia of Type Strains, Phase IV (KMG-IV): sequencing the most valuable type-strain genomes for metagenomic binning, comparative biology and taxonomic classification.</title>
        <authorList>
            <person name="Goeker M."/>
        </authorList>
    </citation>
    <scope>NUCLEOTIDE SEQUENCE [LARGE SCALE GENOMIC DNA]</scope>
    <source>
        <strain evidence="1 2">DSM 18048</strain>
    </source>
</reference>
<dbReference type="AlphaFoldDB" id="A0A318S414"/>
<proteinExistence type="predicted"/>
<gene>
    <name evidence="1" type="ORF">DES52_112121</name>
</gene>
<dbReference type="EMBL" id="QJSX01000012">
    <property type="protein sequence ID" value="PYE52800.1"/>
    <property type="molecule type" value="Genomic_DNA"/>
</dbReference>
<evidence type="ECO:0008006" key="3">
    <source>
        <dbReference type="Google" id="ProtNLM"/>
    </source>
</evidence>
<name>A0A318S414_9DEIO</name>
<organism evidence="1 2">
    <name type="scientific">Deinococcus yavapaiensis KR-236</name>
    <dbReference type="NCBI Taxonomy" id="694435"/>
    <lineage>
        <taxon>Bacteria</taxon>
        <taxon>Thermotogati</taxon>
        <taxon>Deinococcota</taxon>
        <taxon>Deinococci</taxon>
        <taxon>Deinococcales</taxon>
        <taxon>Deinococcaceae</taxon>
        <taxon>Deinococcus</taxon>
    </lineage>
</organism>
<sequence>MKQVVLGEFDQGLLLGILVGEGHFGGDGLQPHVTVRMHTRHERLFRRLLELCPGSKLYGPYHHGGRSYFQWMARGEVLRTFLVPLIDALPLEAIDDHAFERYQDMKRKYDL</sequence>